<protein>
    <submittedName>
        <fullName evidence="7">YIP1 family protein</fullName>
    </submittedName>
</protein>
<organism evidence="7 8">
    <name type="scientific">Planctobacterium marinum</name>
    <dbReference type="NCBI Taxonomy" id="1631968"/>
    <lineage>
        <taxon>Bacteria</taxon>
        <taxon>Pseudomonadati</taxon>
        <taxon>Pseudomonadota</taxon>
        <taxon>Gammaproteobacteria</taxon>
        <taxon>Alteromonadales</taxon>
        <taxon>Alteromonadaceae</taxon>
        <taxon>Planctobacterium</taxon>
    </lineage>
</organism>
<evidence type="ECO:0000256" key="1">
    <source>
        <dbReference type="ARBA" id="ARBA00004141"/>
    </source>
</evidence>
<name>A0AA48HIT2_9ALTE</name>
<reference evidence="7" key="1">
    <citation type="submission" date="2023-01" db="EMBL/GenBank/DDBJ databases">
        <title>Complete genome sequence of Planctobacterium marinum strain Dej080120_11.</title>
        <authorList>
            <person name="Ueki S."/>
            <person name="Maruyama F."/>
        </authorList>
    </citation>
    <scope>NUCLEOTIDE SEQUENCE</scope>
    <source>
        <strain evidence="7">Dej080120_11</strain>
    </source>
</reference>
<sequence length="198" mass="22313">MVLNHLWGIYAHPREEWHTIEKRHESYRFSLSHIAIITIIPAIMAWFSAAKLGWSIGVGERIFLSSSEAVIMAFIIYSVLLAGIFGLTYIIHYMGKHYDSNPSWAQSLELASYTATPLFMSGLAAFYPELWFFSFVAMGALAYSIYLLYVGTPIIMRIPVEEGFVYASSIVTAAILLLVATMIATVIAWGWLFHPIYS</sequence>
<dbReference type="InterPro" id="IPR006977">
    <property type="entry name" value="Yip1_dom"/>
</dbReference>
<proteinExistence type="predicted"/>
<dbReference type="Pfam" id="PF04893">
    <property type="entry name" value="Yip1"/>
    <property type="match status" value="1"/>
</dbReference>
<dbReference type="KEGG" id="pmaw:MACH26_27270"/>
<feature type="domain" description="Yip1" evidence="6">
    <location>
        <begin position="7"/>
        <end position="180"/>
    </location>
</feature>
<evidence type="ECO:0000256" key="2">
    <source>
        <dbReference type="ARBA" id="ARBA00022692"/>
    </source>
</evidence>
<dbReference type="Proteomes" id="UP001333710">
    <property type="component" value="Chromosome"/>
</dbReference>
<keyword evidence="8" id="KW-1185">Reference proteome</keyword>
<evidence type="ECO:0000256" key="4">
    <source>
        <dbReference type="ARBA" id="ARBA00023136"/>
    </source>
</evidence>
<feature type="transmembrane region" description="Helical" evidence="5">
    <location>
        <begin position="69"/>
        <end position="90"/>
    </location>
</feature>
<keyword evidence="2 5" id="KW-0812">Transmembrane</keyword>
<dbReference type="EMBL" id="AP027272">
    <property type="protein sequence ID" value="BDX07206.1"/>
    <property type="molecule type" value="Genomic_DNA"/>
</dbReference>
<comment type="subcellular location">
    <subcellularLocation>
        <location evidence="1">Membrane</location>
        <topology evidence="1">Multi-pass membrane protein</topology>
    </subcellularLocation>
</comment>
<gene>
    <name evidence="7" type="ORF">MACH26_27270</name>
</gene>
<evidence type="ECO:0000259" key="6">
    <source>
        <dbReference type="Pfam" id="PF04893"/>
    </source>
</evidence>
<accession>A0AA48HIT2</accession>
<keyword evidence="4 5" id="KW-0472">Membrane</keyword>
<feature type="transmembrane region" description="Helical" evidence="5">
    <location>
        <begin position="29"/>
        <end position="49"/>
    </location>
</feature>
<dbReference type="RefSeq" id="WP_338293189.1">
    <property type="nucleotide sequence ID" value="NZ_AP027272.1"/>
</dbReference>
<feature type="transmembrane region" description="Helical" evidence="5">
    <location>
        <begin position="164"/>
        <end position="192"/>
    </location>
</feature>
<dbReference type="GO" id="GO:0016020">
    <property type="term" value="C:membrane"/>
    <property type="evidence" value="ECO:0007669"/>
    <property type="project" value="UniProtKB-SubCell"/>
</dbReference>
<dbReference type="AlphaFoldDB" id="A0AA48HIT2"/>
<evidence type="ECO:0000256" key="5">
    <source>
        <dbReference type="SAM" id="Phobius"/>
    </source>
</evidence>
<evidence type="ECO:0000313" key="8">
    <source>
        <dbReference type="Proteomes" id="UP001333710"/>
    </source>
</evidence>
<evidence type="ECO:0000313" key="7">
    <source>
        <dbReference type="EMBL" id="BDX07206.1"/>
    </source>
</evidence>
<keyword evidence="3 5" id="KW-1133">Transmembrane helix</keyword>
<feature type="transmembrane region" description="Helical" evidence="5">
    <location>
        <begin position="133"/>
        <end position="152"/>
    </location>
</feature>
<evidence type="ECO:0000256" key="3">
    <source>
        <dbReference type="ARBA" id="ARBA00022989"/>
    </source>
</evidence>